<dbReference type="EC" id="2.7.1.-" evidence="5"/>
<reference evidence="7" key="1">
    <citation type="journal article" date="2019" name="Int. J. Syst. Evol. Microbiol.">
        <title>The Global Catalogue of Microorganisms (GCM) 10K type strain sequencing project: providing services to taxonomists for standard genome sequencing and annotation.</title>
        <authorList>
            <consortium name="The Broad Institute Genomics Platform"/>
            <consortium name="The Broad Institute Genome Sequencing Center for Infectious Disease"/>
            <person name="Wu L."/>
            <person name="Ma J."/>
        </authorList>
    </citation>
    <scope>NUCLEOTIDE SEQUENCE [LARGE SCALE GENOMIC DNA]</scope>
    <source>
        <strain evidence="7">JCM 17923</strain>
    </source>
</reference>
<evidence type="ECO:0000256" key="1">
    <source>
        <dbReference type="ARBA" id="ARBA00009836"/>
    </source>
</evidence>
<dbReference type="NCBIfam" id="NF002014">
    <property type="entry name" value="PRK00819.1-4"/>
    <property type="match status" value="1"/>
</dbReference>
<keyword evidence="2 5" id="KW-0808">Transferase</keyword>
<name>A0ABP8HZ67_9BACT</name>
<dbReference type="SUPFAM" id="SSF56399">
    <property type="entry name" value="ADP-ribosylation"/>
    <property type="match status" value="1"/>
</dbReference>
<keyword evidence="3 5" id="KW-0520">NAD</keyword>
<organism evidence="6 7">
    <name type="scientific">Hymenobacter saemangeumensis</name>
    <dbReference type="NCBI Taxonomy" id="1084522"/>
    <lineage>
        <taxon>Bacteria</taxon>
        <taxon>Pseudomonadati</taxon>
        <taxon>Bacteroidota</taxon>
        <taxon>Cytophagia</taxon>
        <taxon>Cytophagales</taxon>
        <taxon>Hymenobacteraceae</taxon>
        <taxon>Hymenobacter</taxon>
    </lineage>
</organism>
<gene>
    <name evidence="5" type="primary">kptA</name>
    <name evidence="6" type="ORF">GCM10023185_03650</name>
</gene>
<dbReference type="Proteomes" id="UP001501153">
    <property type="component" value="Unassembled WGS sequence"/>
</dbReference>
<protein>
    <recommendedName>
        <fullName evidence="5">Probable RNA 2'-phosphotransferase</fullName>
        <ecNumber evidence="5">2.7.1.-</ecNumber>
    </recommendedName>
</protein>
<comment type="similarity">
    <text evidence="1 5">Belongs to the KptA/TPT1 family.</text>
</comment>
<accession>A0ABP8HZ67</accession>
<dbReference type="PANTHER" id="PTHR12684:SF2">
    <property type="entry name" value="TRNA 2'-PHOSPHOTRANSFERASE 1"/>
    <property type="match status" value="1"/>
</dbReference>
<dbReference type="InterPro" id="IPR022928">
    <property type="entry name" value="RNA_2'-PTrans_KptA"/>
</dbReference>
<dbReference type="PANTHER" id="PTHR12684">
    <property type="entry name" value="PUTATIVE PHOSPHOTRANSFERASE"/>
    <property type="match status" value="1"/>
</dbReference>
<keyword evidence="7" id="KW-1185">Reference proteome</keyword>
<evidence type="ECO:0000313" key="6">
    <source>
        <dbReference type="EMBL" id="GAA4348073.1"/>
    </source>
</evidence>
<dbReference type="HAMAP" id="MF_00299">
    <property type="entry name" value="KptA"/>
    <property type="match status" value="1"/>
</dbReference>
<sequence length="184" mass="20460">MLSEAETTQISKYLSLVLRHKPEMIGLALDENGWTDVPTLLHALSRRQITLSLADLRHVVATNNKQRFAFNDDQTRIRANQGHSVEVALGYEEKQPPALLYHGTTVRYVGDILEEGLKKQSRHHVHLSADEATARTVGQRRGKPIVLGVKAAEMAAAGHSFYQSANGVWLTEHVPPAFIEPLPE</sequence>
<evidence type="ECO:0000256" key="3">
    <source>
        <dbReference type="ARBA" id="ARBA00023027"/>
    </source>
</evidence>
<dbReference type="Pfam" id="PF01885">
    <property type="entry name" value="PTS_2-RNA"/>
    <property type="match status" value="1"/>
</dbReference>
<evidence type="ECO:0000256" key="2">
    <source>
        <dbReference type="ARBA" id="ARBA00022679"/>
    </source>
</evidence>
<dbReference type="Gene3D" id="3.20.170.30">
    <property type="match status" value="1"/>
</dbReference>
<dbReference type="Gene3D" id="1.10.10.970">
    <property type="entry name" value="RNA 2'-phosphotransferase, Tpt1/KptA family, N-terminal domain"/>
    <property type="match status" value="1"/>
</dbReference>
<proteinExistence type="inferred from homology"/>
<dbReference type="RefSeq" id="WP_345233271.1">
    <property type="nucleotide sequence ID" value="NZ_BAABGZ010000008.1"/>
</dbReference>
<dbReference type="EMBL" id="BAABGZ010000008">
    <property type="protein sequence ID" value="GAA4348073.1"/>
    <property type="molecule type" value="Genomic_DNA"/>
</dbReference>
<dbReference type="InterPro" id="IPR002745">
    <property type="entry name" value="Ptrans_KptA/Tpt1"/>
</dbReference>
<evidence type="ECO:0000313" key="7">
    <source>
        <dbReference type="Proteomes" id="UP001501153"/>
    </source>
</evidence>
<dbReference type="InterPro" id="IPR042080">
    <property type="entry name" value="RNA_2'-PTrans_N"/>
</dbReference>
<dbReference type="InterPro" id="IPR042081">
    <property type="entry name" value="RNA_2'-PTrans_C"/>
</dbReference>
<comment type="function">
    <text evidence="4 5">Removes the 2'-phosphate from RNA via an intermediate in which the phosphate is ADP-ribosylated by NAD followed by a presumed transesterification to release the RNA and generate ADP-ribose 1''-2''-cyclic phosphate (APPR&gt;P). May function as an ADP-ribosylase.</text>
</comment>
<comment type="caution">
    <text evidence="6">The sequence shown here is derived from an EMBL/GenBank/DDBJ whole genome shotgun (WGS) entry which is preliminary data.</text>
</comment>
<evidence type="ECO:0000256" key="5">
    <source>
        <dbReference type="HAMAP-Rule" id="MF_00299"/>
    </source>
</evidence>
<evidence type="ECO:0000256" key="4">
    <source>
        <dbReference type="ARBA" id="ARBA00025212"/>
    </source>
</evidence>